<dbReference type="Proteomes" id="UP000050792">
    <property type="component" value="Unassembled WGS sequence"/>
</dbReference>
<dbReference type="AlphaFoldDB" id="A0AA85EYM7"/>
<evidence type="ECO:0000256" key="1">
    <source>
        <dbReference type="SAM" id="Phobius"/>
    </source>
</evidence>
<keyword evidence="1" id="KW-0472">Membrane</keyword>
<feature type="transmembrane region" description="Helical" evidence="1">
    <location>
        <begin position="98"/>
        <end position="121"/>
    </location>
</feature>
<evidence type="ECO:0000313" key="3">
    <source>
        <dbReference type="WBParaSite" id="SRDH1_300.1"/>
    </source>
</evidence>
<keyword evidence="2" id="KW-1185">Reference proteome</keyword>
<accession>A0AA85EYM7</accession>
<sequence length="123" mass="13534">NISQLQHSNSTDSERVEETVSVIMEDNNNISQLQHSNTTDFNRMEETISVIMEGNNNISQLGPSILPADVQVHICSPSVPVGELPVVTPLKSKKRKCFLVGFVVCLILLGISLGVLAFLFLRK</sequence>
<keyword evidence="1" id="KW-1133">Transmembrane helix</keyword>
<reference evidence="3" key="2">
    <citation type="submission" date="2023-11" db="UniProtKB">
        <authorList>
            <consortium name="WormBaseParasite"/>
        </authorList>
    </citation>
    <scope>IDENTIFICATION</scope>
</reference>
<organism evidence="2 3">
    <name type="scientific">Schistosoma rodhaini</name>
    <dbReference type="NCBI Taxonomy" id="6188"/>
    <lineage>
        <taxon>Eukaryota</taxon>
        <taxon>Metazoa</taxon>
        <taxon>Spiralia</taxon>
        <taxon>Lophotrochozoa</taxon>
        <taxon>Platyhelminthes</taxon>
        <taxon>Trematoda</taxon>
        <taxon>Digenea</taxon>
        <taxon>Strigeidida</taxon>
        <taxon>Schistosomatoidea</taxon>
        <taxon>Schistosomatidae</taxon>
        <taxon>Schistosoma</taxon>
    </lineage>
</organism>
<evidence type="ECO:0000313" key="2">
    <source>
        <dbReference type="Proteomes" id="UP000050792"/>
    </source>
</evidence>
<protein>
    <submittedName>
        <fullName evidence="3">Uncharacterized protein</fullName>
    </submittedName>
</protein>
<dbReference type="WBParaSite" id="SRDH1_300.1">
    <property type="protein sequence ID" value="SRDH1_300.1"/>
    <property type="gene ID" value="SRDH1_300"/>
</dbReference>
<proteinExistence type="predicted"/>
<reference evidence="2" key="1">
    <citation type="submission" date="2022-06" db="EMBL/GenBank/DDBJ databases">
        <authorList>
            <person name="Berger JAMES D."/>
            <person name="Berger JAMES D."/>
        </authorList>
    </citation>
    <scope>NUCLEOTIDE SEQUENCE [LARGE SCALE GENOMIC DNA]</scope>
</reference>
<name>A0AA85EYM7_9TREM</name>
<keyword evidence="1" id="KW-0812">Transmembrane</keyword>